<name>A0A837GD24_9VIBR</name>
<dbReference type="EMBL" id="JXXR01000001">
    <property type="protein sequence ID" value="KJY77954.1"/>
    <property type="molecule type" value="Genomic_DNA"/>
</dbReference>
<evidence type="ECO:0000313" key="1">
    <source>
        <dbReference type="EMBL" id="KJY77954.1"/>
    </source>
</evidence>
<dbReference type="RefSeq" id="WP_021456774.1">
    <property type="nucleotide sequence ID" value="NZ_CP063051.1"/>
</dbReference>
<dbReference type="InterPro" id="IPR021323">
    <property type="entry name" value="DUF2927"/>
</dbReference>
<protein>
    <submittedName>
        <fullName evidence="1">Uncharacterized protein</fullName>
    </submittedName>
</protein>
<dbReference type="Pfam" id="PF11150">
    <property type="entry name" value="DUF2927"/>
    <property type="match status" value="1"/>
</dbReference>
<comment type="caution">
    <text evidence="1">The sequence shown here is derived from an EMBL/GenBank/DDBJ whole genome shotgun (WGS) entry which is preliminary data.</text>
</comment>
<organism evidence="1">
    <name type="scientific">Vibrio coralliilyticus</name>
    <dbReference type="NCBI Taxonomy" id="190893"/>
    <lineage>
        <taxon>Bacteria</taxon>
        <taxon>Pseudomonadati</taxon>
        <taxon>Pseudomonadota</taxon>
        <taxon>Gammaproteobacteria</taxon>
        <taxon>Vibrionales</taxon>
        <taxon>Vibrionaceae</taxon>
        <taxon>Vibrio</taxon>
    </lineage>
</organism>
<sequence length="261" mass="29441">MLRIAIGFVFGLLLFSPALAYTTTKTWLDPGFVNQAFLDVALKNEYSEGNKPLVKWKKPIKVWVEHKVADQDLHDELTNAQLRDLSSITRHPIERVSRREQANIIWIYTRESDWRKDIEKEIGPSALKNIHGALCKAGYRVNQVTSEIDSAAVIIPVDQAREHGKLLACIVEEITQVMGLPNDAESAYPSIFNDETPEDLLSPLDVILLKMLYDPTLEPGMERAQVKKLAKKILVQYQRQGVLNDAVTVSKSGELFQIAGY</sequence>
<proteinExistence type="predicted"/>
<reference evidence="1" key="1">
    <citation type="journal article" date="2015" name="BMC Genomics">
        <title>Genome mining reveals unlocked bioactive potential of marine Gram-negative bacteria.</title>
        <authorList>
            <person name="Machado H."/>
            <person name="Sonnenschein E.C."/>
            <person name="Melchiorsen J."/>
            <person name="Gram L."/>
        </authorList>
    </citation>
    <scope>NUCLEOTIDE SEQUENCE</scope>
    <source>
        <strain evidence="1">S2052</strain>
    </source>
</reference>
<dbReference type="AlphaFoldDB" id="A0A837GD24"/>
<accession>A0A837GD24</accession>
<gene>
    <name evidence="1" type="ORF">TW71_02705</name>
</gene>